<sequence length="114" mass="12861">MGDFGIVLPTDATQVQVIKPALGDYRAKAVISFLAPREEVMTQTCQNVQYKHFDYPPIMADGLVDEVLSQASISINRLDFRSCDQYQGGRKILVLIPLAENRPTYVVLYHAPYR</sequence>
<reference evidence="1 3" key="1">
    <citation type="submission" date="2015-10" db="EMBL/GenBank/DDBJ databases">
        <title>Mycobacterium gordonae draft genome assembly.</title>
        <authorList>
            <person name="Ustinova V."/>
            <person name="Smirnova T."/>
            <person name="Blagodatskikh K."/>
            <person name="Varlamov D."/>
            <person name="Larionova E."/>
            <person name="Chernousova L."/>
        </authorList>
    </citation>
    <scope>NUCLEOTIDE SEQUENCE [LARGE SCALE GENOMIC DNA]</scope>
    <source>
        <strain evidence="1 3">CTRI 14-8773</strain>
    </source>
</reference>
<name>A0A0Q2XF76_MYCGO</name>
<evidence type="ECO:0000313" key="4">
    <source>
        <dbReference type="Proteomes" id="UP000093757"/>
    </source>
</evidence>
<proteinExistence type="predicted"/>
<evidence type="ECO:0000313" key="1">
    <source>
        <dbReference type="EMBL" id="KQH79852.1"/>
    </source>
</evidence>
<dbReference type="Proteomes" id="UP000051677">
    <property type="component" value="Unassembled WGS sequence"/>
</dbReference>
<organism evidence="1 3">
    <name type="scientific">Mycobacterium gordonae</name>
    <dbReference type="NCBI Taxonomy" id="1778"/>
    <lineage>
        <taxon>Bacteria</taxon>
        <taxon>Bacillati</taxon>
        <taxon>Actinomycetota</taxon>
        <taxon>Actinomycetes</taxon>
        <taxon>Mycobacteriales</taxon>
        <taxon>Mycobacteriaceae</taxon>
        <taxon>Mycobacterium</taxon>
    </lineage>
</organism>
<dbReference type="AlphaFoldDB" id="A0A0Q2XF76"/>
<gene>
    <name evidence="2" type="ORF">A9W98_13995</name>
    <name evidence="1" type="ORF">AO501_04510</name>
</gene>
<evidence type="ECO:0000313" key="2">
    <source>
        <dbReference type="EMBL" id="OBS02613.1"/>
    </source>
</evidence>
<dbReference type="EMBL" id="LKTM01000061">
    <property type="protein sequence ID" value="KQH79852.1"/>
    <property type="molecule type" value="Genomic_DNA"/>
</dbReference>
<reference evidence="2 4" key="2">
    <citation type="submission" date="2016-06" db="EMBL/GenBank/DDBJ databases">
        <authorList>
            <person name="Kjaerup R.B."/>
            <person name="Dalgaard T.S."/>
            <person name="Juul-Madsen H.R."/>
        </authorList>
    </citation>
    <scope>NUCLEOTIDE SEQUENCE [LARGE SCALE GENOMIC DNA]</scope>
    <source>
        <strain evidence="2 4">1245752.6</strain>
    </source>
</reference>
<comment type="caution">
    <text evidence="1">The sequence shown here is derived from an EMBL/GenBank/DDBJ whole genome shotgun (WGS) entry which is preliminary data.</text>
</comment>
<dbReference type="EMBL" id="MAEM01000160">
    <property type="protein sequence ID" value="OBS02613.1"/>
    <property type="molecule type" value="Genomic_DNA"/>
</dbReference>
<dbReference type="RefSeq" id="WP_055577265.1">
    <property type="nucleotide sequence ID" value="NZ_LKTM01000061.1"/>
</dbReference>
<accession>A0A0Q2XF76</accession>
<protein>
    <submittedName>
        <fullName evidence="1">Uncharacterized protein</fullName>
    </submittedName>
</protein>
<evidence type="ECO:0000313" key="3">
    <source>
        <dbReference type="Proteomes" id="UP000051677"/>
    </source>
</evidence>
<dbReference type="Proteomes" id="UP000093757">
    <property type="component" value="Unassembled WGS sequence"/>
</dbReference>
<dbReference type="OrthoDB" id="4737533at2"/>